<dbReference type="OrthoDB" id="820796at2"/>
<keyword evidence="3" id="KW-1185">Reference proteome</keyword>
<dbReference type="STRING" id="589865.DaAHT2_1996"/>
<dbReference type="AlphaFoldDB" id="D6Z549"/>
<accession>D6Z549</accession>
<dbReference type="eggNOG" id="ENOG502ZBRA">
    <property type="taxonomic scope" value="Bacteria"/>
</dbReference>
<gene>
    <name evidence="2" type="ordered locus">DaAHT2_1996</name>
</gene>
<dbReference type="Proteomes" id="UP000001508">
    <property type="component" value="Chromosome"/>
</dbReference>
<feature type="transmembrane region" description="Helical" evidence="1">
    <location>
        <begin position="30"/>
        <end position="47"/>
    </location>
</feature>
<keyword evidence="1" id="KW-0472">Membrane</keyword>
<dbReference type="HOGENOM" id="CLU_064255_0_0_7"/>
<keyword evidence="1" id="KW-0812">Transmembrane</keyword>
<dbReference type="KEGG" id="dak:DaAHT2_1996"/>
<sequence length="294" mass="32420">MRHGLINHGGWLFDRLEEGWESAAGRRRSAFFLVIFFVGSVLLIEGNRQGWLPAQLAAVVPSNHLVAIEWAFTLLLILEVVGLTLALSKSVSISVGKQLEILSLILLRNTFKEISHLDEPLLWEQVEPVLVPMVSSALGALMIFVVLGFYYRVHSTYPSGGDRIVDKTRFILTKKNIALLLLAGFVVIVLHDIGEYFLHGNPESIFEKFYTLLVFSDVLLVLISLRYSRGYLVAFRNSGFAVVTVLLRLALIAPPMIGAMLGGGTALFALAIIYAYTVFSAGPPGLEQPRIKGP</sequence>
<feature type="transmembrane region" description="Helical" evidence="1">
    <location>
        <begin position="67"/>
        <end position="87"/>
    </location>
</feature>
<keyword evidence="1" id="KW-1133">Transmembrane helix</keyword>
<reference evidence="3" key="1">
    <citation type="submission" date="2010-02" db="EMBL/GenBank/DDBJ databases">
        <title>Complete sequence of Desulfurivibrio alkaliphilus AHT2.</title>
        <authorList>
            <consortium name="US DOE Joint Genome Institute"/>
            <person name="Pitluck S."/>
            <person name="Chertkov O."/>
            <person name="Detter J.C."/>
            <person name="Han C."/>
            <person name="Tapia R."/>
            <person name="Larimer F."/>
            <person name="Land M."/>
            <person name="Hauser L."/>
            <person name="Kyrpides N."/>
            <person name="Mikhailova N."/>
            <person name="Sorokin D.Y."/>
            <person name="Muyzer G."/>
            <person name="Woyke T."/>
        </authorList>
    </citation>
    <scope>NUCLEOTIDE SEQUENCE [LARGE SCALE GENOMIC DNA]</scope>
    <source>
        <strain evidence="3">DSM 19089 / UNIQEM U267 / AHT2</strain>
    </source>
</reference>
<feature type="transmembrane region" description="Helical" evidence="1">
    <location>
        <begin position="129"/>
        <end position="151"/>
    </location>
</feature>
<dbReference type="EMBL" id="CP001940">
    <property type="protein sequence ID" value="ADH86674.1"/>
    <property type="molecule type" value="Genomic_DNA"/>
</dbReference>
<protein>
    <submittedName>
        <fullName evidence="2">Uncharacterized protein</fullName>
    </submittedName>
</protein>
<organism evidence="2 3">
    <name type="scientific">Desulfurivibrio alkaliphilus (strain DSM 19089 / UNIQEM U267 / AHT2)</name>
    <dbReference type="NCBI Taxonomy" id="589865"/>
    <lineage>
        <taxon>Bacteria</taxon>
        <taxon>Pseudomonadati</taxon>
        <taxon>Thermodesulfobacteriota</taxon>
        <taxon>Desulfobulbia</taxon>
        <taxon>Desulfobulbales</taxon>
        <taxon>Desulfobulbaceae</taxon>
        <taxon>Desulfurivibrio</taxon>
    </lineage>
</organism>
<feature type="transmembrane region" description="Helical" evidence="1">
    <location>
        <begin position="177"/>
        <end position="197"/>
    </location>
</feature>
<proteinExistence type="predicted"/>
<dbReference type="RefSeq" id="WP_013164197.1">
    <property type="nucleotide sequence ID" value="NC_014216.1"/>
</dbReference>
<name>D6Z549_DESAT</name>
<feature type="transmembrane region" description="Helical" evidence="1">
    <location>
        <begin position="267"/>
        <end position="286"/>
    </location>
</feature>
<evidence type="ECO:0000313" key="3">
    <source>
        <dbReference type="Proteomes" id="UP000001508"/>
    </source>
</evidence>
<evidence type="ECO:0000256" key="1">
    <source>
        <dbReference type="SAM" id="Phobius"/>
    </source>
</evidence>
<feature type="transmembrane region" description="Helical" evidence="1">
    <location>
        <begin position="239"/>
        <end position="261"/>
    </location>
</feature>
<evidence type="ECO:0000313" key="2">
    <source>
        <dbReference type="EMBL" id="ADH86674.1"/>
    </source>
</evidence>
<dbReference type="InParanoid" id="D6Z549"/>
<feature type="transmembrane region" description="Helical" evidence="1">
    <location>
        <begin position="209"/>
        <end position="227"/>
    </location>
</feature>